<keyword evidence="1" id="KW-1133">Transmembrane helix</keyword>
<keyword evidence="1" id="KW-0472">Membrane</keyword>
<reference evidence="3 6" key="2">
    <citation type="submission" date="2018-08" db="EMBL/GenBank/DDBJ databases">
        <title>Murine metabolic-syndrome-specific gut microbial biobank.</title>
        <authorList>
            <person name="Liu C."/>
        </authorList>
    </citation>
    <scope>NUCLEOTIDE SEQUENCE [LARGE SCALE GENOMIC DNA]</scope>
    <source>
        <strain evidence="3 6">1XD21-27</strain>
    </source>
</reference>
<evidence type="ECO:0000313" key="7">
    <source>
        <dbReference type="Proteomes" id="UP000814367"/>
    </source>
</evidence>
<gene>
    <name evidence="3" type="ORF">D3Z30_10200</name>
    <name evidence="4" type="ORF">DXC19_09470</name>
    <name evidence="2" type="ORF">G8J23_01010</name>
</gene>
<feature type="transmembrane region" description="Helical" evidence="1">
    <location>
        <begin position="173"/>
        <end position="192"/>
    </location>
</feature>
<dbReference type="PANTHER" id="PTHR41307">
    <property type="entry name" value="MEMBRANE PROTEIN-RELATED"/>
    <property type="match status" value="1"/>
</dbReference>
<keyword evidence="7" id="KW-1185">Reference proteome</keyword>
<feature type="transmembrane region" description="Helical" evidence="1">
    <location>
        <begin position="197"/>
        <end position="215"/>
    </location>
</feature>
<dbReference type="PANTHER" id="PTHR41307:SF1">
    <property type="entry name" value="MEMBRANE PROTEIN"/>
    <property type="match status" value="1"/>
</dbReference>
<sequence>MLSKESENFLDKLRVELLFRGKDEDEVNEIDDELRDHLLTAEQNGEDVRPIIQTPVKLYADRFAKEMTLTQGLYKYVMYFIVFLLAIFMIPRMLDQGTFDVSVSLLLYIIGVFVLGVVVQLVVMRKALVRWGDKKESYIVIIGFGIVVYLLMIAGEYLLRYYPIYTMIKLSNIQSLAIGIILLILTMIGCFIVKQKIFAFIILIVSAPNLIAHLFTGSMSGNRETFIIISSVILLVISWGFIGYYIYKLWKLRKRDKRE</sequence>
<dbReference type="Proteomes" id="UP000261016">
    <property type="component" value="Unassembled WGS sequence"/>
</dbReference>
<proteinExistence type="predicted"/>
<evidence type="ECO:0000313" key="6">
    <source>
        <dbReference type="Proteomes" id="UP000481807"/>
    </source>
</evidence>
<dbReference type="EMBL" id="QSTD01000005">
    <property type="protein sequence ID" value="RGM29446.1"/>
    <property type="molecule type" value="Genomic_DNA"/>
</dbReference>
<dbReference type="EMBL" id="QXWP01000005">
    <property type="protein sequence ID" value="NBH31354.1"/>
    <property type="molecule type" value="Genomic_DNA"/>
</dbReference>
<evidence type="ECO:0000313" key="2">
    <source>
        <dbReference type="EMBL" id="MCG6224595.1"/>
    </source>
</evidence>
<name>A0A8B2ZIW1_STAWA</name>
<evidence type="ECO:0000313" key="5">
    <source>
        <dbReference type="Proteomes" id="UP000261016"/>
    </source>
</evidence>
<evidence type="ECO:0000313" key="4">
    <source>
        <dbReference type="EMBL" id="RGM29446.1"/>
    </source>
</evidence>
<dbReference type="InterPro" id="IPR036259">
    <property type="entry name" value="MFS_trans_sf"/>
</dbReference>
<evidence type="ECO:0000313" key="3">
    <source>
        <dbReference type="EMBL" id="NBH31354.1"/>
    </source>
</evidence>
<protein>
    <recommendedName>
        <fullName evidence="8">DUF1129 domain-containing protein</fullName>
    </recommendedName>
</protein>
<dbReference type="EMBL" id="JAANHJ010000001">
    <property type="protein sequence ID" value="MCG6224595.1"/>
    <property type="molecule type" value="Genomic_DNA"/>
</dbReference>
<feature type="transmembrane region" description="Helical" evidence="1">
    <location>
        <begin position="105"/>
        <end position="124"/>
    </location>
</feature>
<evidence type="ECO:0008006" key="8">
    <source>
        <dbReference type="Google" id="ProtNLM"/>
    </source>
</evidence>
<keyword evidence="1" id="KW-0812">Transmembrane</keyword>
<dbReference type="Proteomes" id="UP000814367">
    <property type="component" value="Unassembled WGS sequence"/>
</dbReference>
<dbReference type="SUPFAM" id="SSF103473">
    <property type="entry name" value="MFS general substrate transporter"/>
    <property type="match status" value="1"/>
</dbReference>
<evidence type="ECO:0000256" key="1">
    <source>
        <dbReference type="SAM" id="Phobius"/>
    </source>
</evidence>
<dbReference type="SUPFAM" id="SSF158560">
    <property type="entry name" value="BH3980-like"/>
    <property type="match status" value="1"/>
</dbReference>
<reference evidence="2 7" key="3">
    <citation type="submission" date="2020-03" db="EMBL/GenBank/DDBJ databases">
        <title>Comparative genetics of Staphylococcus warneri persistents from caprine mastitis.</title>
        <authorList>
            <person name="Franca C.A."/>
            <person name="Rosa D.S."/>
            <person name="Silva A."/>
            <person name="Rodrigues D.L.N."/>
            <person name="Santos R.G."/>
            <person name="Castillo R.E.H."/>
            <person name="Moreira M.A.S."/>
            <person name="Lima M.C."/>
            <person name="Gouveia G.V."/>
            <person name="Gouveia J.J.S."/>
            <person name="Souza R.F.S."/>
            <person name="Bertram B."/>
            <person name="Azevedo V."/>
            <person name="Costa M."/>
        </authorList>
    </citation>
    <scope>NUCLEOTIDE SEQUENCE [LARGE SCALE GENOMIC DNA]</scope>
    <source>
        <strain evidence="2 7">Cap 9.2</strain>
    </source>
</reference>
<feature type="transmembrane region" description="Helical" evidence="1">
    <location>
        <begin position="227"/>
        <end position="247"/>
    </location>
</feature>
<dbReference type="AlphaFoldDB" id="A0A8B2ZIW1"/>
<dbReference type="RefSeq" id="WP_002466582.1">
    <property type="nucleotide sequence ID" value="NZ_CABMFV010000005.1"/>
</dbReference>
<dbReference type="Proteomes" id="UP000481807">
    <property type="component" value="Unassembled WGS sequence"/>
</dbReference>
<reference evidence="4 5" key="1">
    <citation type="submission" date="2018-08" db="EMBL/GenBank/DDBJ databases">
        <title>A genome reference for cultivated species of the human gut microbiota.</title>
        <authorList>
            <person name="Zou Y."/>
            <person name="Xue W."/>
            <person name="Luo G."/>
        </authorList>
    </citation>
    <scope>NUCLEOTIDE SEQUENCE [LARGE SCALE GENOMIC DNA]</scope>
    <source>
        <strain evidence="4 5">OM08-17AT</strain>
    </source>
</reference>
<feature type="transmembrane region" description="Helical" evidence="1">
    <location>
        <begin position="73"/>
        <end position="93"/>
    </location>
</feature>
<organism evidence="4 5">
    <name type="scientific">Staphylococcus warneri</name>
    <dbReference type="NCBI Taxonomy" id="1292"/>
    <lineage>
        <taxon>Bacteria</taxon>
        <taxon>Bacillati</taxon>
        <taxon>Bacillota</taxon>
        <taxon>Bacilli</taxon>
        <taxon>Bacillales</taxon>
        <taxon>Staphylococcaceae</taxon>
        <taxon>Staphylococcus</taxon>
    </lineage>
</organism>
<accession>A0A8B2ZIW1</accession>
<feature type="transmembrane region" description="Helical" evidence="1">
    <location>
        <begin position="136"/>
        <end position="153"/>
    </location>
</feature>
<comment type="caution">
    <text evidence="4">The sequence shown here is derived from an EMBL/GenBank/DDBJ whole genome shotgun (WGS) entry which is preliminary data.</text>
</comment>